<dbReference type="PANTHER" id="PTHR21621:SF0">
    <property type="entry name" value="BETA-CITRYLGLUTAMATE SYNTHASE B-RELATED"/>
    <property type="match status" value="1"/>
</dbReference>
<dbReference type="OrthoDB" id="24041at2"/>
<comment type="caution">
    <text evidence="3">The sequence shown here is derived from an EMBL/GenBank/DDBJ whole genome shotgun (WGS) entry which is preliminary data.</text>
</comment>
<keyword evidence="4" id="KW-1185">Reference proteome</keyword>
<dbReference type="GO" id="GO:0046872">
    <property type="term" value="F:metal ion binding"/>
    <property type="evidence" value="ECO:0007669"/>
    <property type="project" value="InterPro"/>
</dbReference>
<organism evidence="3 4">
    <name type="scientific">Amycolatopsis bartoniae</name>
    <dbReference type="NCBI Taxonomy" id="941986"/>
    <lineage>
        <taxon>Bacteria</taxon>
        <taxon>Bacillati</taxon>
        <taxon>Actinomycetota</taxon>
        <taxon>Actinomycetes</taxon>
        <taxon>Pseudonocardiales</taxon>
        <taxon>Pseudonocardiaceae</taxon>
        <taxon>Amycolatopsis</taxon>
    </lineage>
</organism>
<evidence type="ECO:0000256" key="1">
    <source>
        <dbReference type="PROSITE-ProRule" id="PRU00409"/>
    </source>
</evidence>
<dbReference type="InterPro" id="IPR011761">
    <property type="entry name" value="ATP-grasp"/>
</dbReference>
<dbReference type="AlphaFoldDB" id="A0A8H9IXD7"/>
<dbReference type="NCBIfam" id="NF009402">
    <property type="entry name" value="PRK12767.1-1"/>
    <property type="match status" value="1"/>
</dbReference>
<name>A0A8H9IXD7_9PSEU</name>
<dbReference type="Pfam" id="PF02655">
    <property type="entry name" value="ATP-grasp_3"/>
    <property type="match status" value="1"/>
</dbReference>
<keyword evidence="1" id="KW-0547">Nucleotide-binding</keyword>
<dbReference type="Gene3D" id="3.40.50.20">
    <property type="match status" value="1"/>
</dbReference>
<dbReference type="GO" id="GO:0018169">
    <property type="term" value="F:ribosomal S6-glutamic acid ligase activity"/>
    <property type="evidence" value="ECO:0007669"/>
    <property type="project" value="TreeGrafter"/>
</dbReference>
<dbReference type="RefSeq" id="WP_145933058.1">
    <property type="nucleotide sequence ID" value="NZ_BNAV01000009.1"/>
</dbReference>
<reference evidence="3" key="1">
    <citation type="journal article" date="2014" name="Int. J. Syst. Evol. Microbiol.">
        <title>Complete genome sequence of Corynebacterium casei LMG S-19264T (=DSM 44701T), isolated from a smear-ripened cheese.</title>
        <authorList>
            <consortium name="US DOE Joint Genome Institute (JGI-PGF)"/>
            <person name="Walter F."/>
            <person name="Albersmeier A."/>
            <person name="Kalinowski J."/>
            <person name="Ruckert C."/>
        </authorList>
    </citation>
    <scope>NUCLEOTIDE SEQUENCE</scope>
    <source>
        <strain evidence="3">CGMCC 4.7679</strain>
    </source>
</reference>
<dbReference type="Gene3D" id="3.30.470.20">
    <property type="entry name" value="ATP-grasp fold, B domain"/>
    <property type="match status" value="1"/>
</dbReference>
<protein>
    <submittedName>
        <fullName evidence="3">Carbamoyl phosphate synthase</fullName>
    </submittedName>
</protein>
<dbReference type="GO" id="GO:0009432">
    <property type="term" value="P:SOS response"/>
    <property type="evidence" value="ECO:0007669"/>
    <property type="project" value="TreeGrafter"/>
</dbReference>
<evidence type="ECO:0000313" key="3">
    <source>
        <dbReference type="EMBL" id="GHF73260.1"/>
    </source>
</evidence>
<accession>A0A8H9IXD7</accession>
<dbReference type="GO" id="GO:0005737">
    <property type="term" value="C:cytoplasm"/>
    <property type="evidence" value="ECO:0007669"/>
    <property type="project" value="TreeGrafter"/>
</dbReference>
<feature type="domain" description="ATP-grasp" evidence="2">
    <location>
        <begin position="119"/>
        <end position="288"/>
    </location>
</feature>
<dbReference type="InterPro" id="IPR048764">
    <property type="entry name" value="PylC_N"/>
</dbReference>
<sequence length="333" mass="36899">MAQPIRVAVSGVGGGVGQSILKALQGTEYDVLALDGHPLATGLYTTNRARLVPRPTDPEFLDTVLGICRSENCRLFFPGLDTELRPLADNTERFAEHGITVVVSSPEVVDIGDNKFRTFSVLREHGVAVPETVDMAAPGARFPAFPFVLKRREGGSRSKDVYVVRNERDLTELTVDPAAFVAQEYIEGDEFTCGSVSFDGDCKGVIVMRRTLRDGDTYKAFAVRDERVEDEVRKVIGAIKPFGACNVQLRVRDGVPYVFEINARCSGTTAARALCGFNEPLMIADYLCHGREPEFRVREQTVLRYWKELVVPNELVDELARHGSLYRSAPEQL</sequence>
<dbReference type="Proteomes" id="UP000658656">
    <property type="component" value="Unassembled WGS sequence"/>
</dbReference>
<dbReference type="SUPFAM" id="SSF56059">
    <property type="entry name" value="Glutathione synthetase ATP-binding domain-like"/>
    <property type="match status" value="1"/>
</dbReference>
<dbReference type="EMBL" id="BNAV01000009">
    <property type="protein sequence ID" value="GHF73260.1"/>
    <property type="molecule type" value="Genomic_DNA"/>
</dbReference>
<dbReference type="Pfam" id="PF21360">
    <property type="entry name" value="PylC-like_N"/>
    <property type="match status" value="1"/>
</dbReference>
<evidence type="ECO:0000313" key="4">
    <source>
        <dbReference type="Proteomes" id="UP000658656"/>
    </source>
</evidence>
<dbReference type="PROSITE" id="PS50975">
    <property type="entry name" value="ATP_GRASP"/>
    <property type="match status" value="1"/>
</dbReference>
<proteinExistence type="predicted"/>
<dbReference type="InterPro" id="IPR003806">
    <property type="entry name" value="ATP-grasp_PylC-type"/>
</dbReference>
<evidence type="ECO:0000259" key="2">
    <source>
        <dbReference type="PROSITE" id="PS50975"/>
    </source>
</evidence>
<gene>
    <name evidence="3" type="ORF">GCM10017566_53980</name>
</gene>
<dbReference type="PANTHER" id="PTHR21621">
    <property type="entry name" value="RIBOSOMAL PROTEIN S6 MODIFICATION PROTEIN"/>
    <property type="match status" value="1"/>
</dbReference>
<reference evidence="3" key="2">
    <citation type="submission" date="2020-09" db="EMBL/GenBank/DDBJ databases">
        <authorList>
            <person name="Sun Q."/>
            <person name="Zhou Y."/>
        </authorList>
    </citation>
    <scope>NUCLEOTIDE SEQUENCE</scope>
    <source>
        <strain evidence="3">CGMCC 4.7679</strain>
    </source>
</reference>
<dbReference type="GO" id="GO:0005524">
    <property type="term" value="F:ATP binding"/>
    <property type="evidence" value="ECO:0007669"/>
    <property type="project" value="UniProtKB-UniRule"/>
</dbReference>
<keyword evidence="1" id="KW-0067">ATP-binding</keyword>